<sequence>MFKTMMQDILFPWGKKRELIRWIALLLMAWDHWAAWTDPGDIWMRLPGRVVFPIFALFMGASLARGFSVWHYVKRILPFALIAQIGFIVFFYPTYMGRPIWLYWNILWTLLLGALLTDALRRKQWLTVPAYLFLAFFVDYGIEGVLLIATSTFLALSLNNAYEHNANERNTSKHKTNERNASKHSTDEHNTNKRDTSQTTKQFFPFLFTIYLLNLTIVNFSGFSADSLILSFGAWLIFPLMALVRVLPLGLPRGPWWVAYAFYPAHFVLLYIIKIIVQ</sequence>
<organism evidence="3 4">
    <name type="scientific">Candidatus Carbonibacillus altaicus</name>
    <dbReference type="NCBI Taxonomy" id="2163959"/>
    <lineage>
        <taxon>Bacteria</taxon>
        <taxon>Bacillati</taxon>
        <taxon>Bacillota</taxon>
        <taxon>Bacilli</taxon>
        <taxon>Bacillales</taxon>
        <taxon>Candidatus Carbonibacillus</taxon>
    </lineage>
</organism>
<feature type="transmembrane region" description="Helical" evidence="2">
    <location>
        <begin position="228"/>
        <end position="251"/>
    </location>
</feature>
<feature type="transmembrane region" description="Helical" evidence="2">
    <location>
        <begin position="101"/>
        <end position="120"/>
    </location>
</feature>
<protein>
    <recommendedName>
        <fullName evidence="5">TraX protein</fullName>
    </recommendedName>
</protein>
<dbReference type="InterPro" id="IPR008875">
    <property type="entry name" value="TraX"/>
</dbReference>
<evidence type="ECO:0000313" key="3">
    <source>
        <dbReference type="EMBL" id="PTQ56300.1"/>
    </source>
</evidence>
<feature type="transmembrane region" description="Helical" evidence="2">
    <location>
        <begin position="20"/>
        <end position="36"/>
    </location>
</feature>
<name>A0A2R6Y0V7_9BACL</name>
<evidence type="ECO:0008006" key="5">
    <source>
        <dbReference type="Google" id="ProtNLM"/>
    </source>
</evidence>
<proteinExistence type="predicted"/>
<reference evidence="4" key="1">
    <citation type="journal article" date="2018" name="Sci. Rep.">
        <title>Lignite coal burning seam in the remote Altai Mountains harbors a hydrogen-driven thermophilic microbial community.</title>
        <authorList>
            <person name="Kadnikov V.V."/>
            <person name="Mardanov A.V."/>
            <person name="Ivasenko D.A."/>
            <person name="Antsiferov D.V."/>
            <person name="Beletsky A.V."/>
            <person name="Karnachuk O.V."/>
            <person name="Ravin N.V."/>
        </authorList>
    </citation>
    <scope>NUCLEOTIDE SEQUENCE [LARGE SCALE GENOMIC DNA]</scope>
</reference>
<accession>A0A2R6Y0V7</accession>
<dbReference type="Pfam" id="PF05857">
    <property type="entry name" value="TraX"/>
    <property type="match status" value="1"/>
</dbReference>
<evidence type="ECO:0000256" key="2">
    <source>
        <dbReference type="SAM" id="Phobius"/>
    </source>
</evidence>
<feature type="transmembrane region" description="Helical" evidence="2">
    <location>
        <begin position="257"/>
        <end position="277"/>
    </location>
</feature>
<dbReference type="Proteomes" id="UP000244338">
    <property type="component" value="Unassembled WGS sequence"/>
</dbReference>
<feature type="transmembrane region" description="Helical" evidence="2">
    <location>
        <begin position="76"/>
        <end position="95"/>
    </location>
</feature>
<dbReference type="EMBL" id="PEBX01000034">
    <property type="protein sequence ID" value="PTQ56300.1"/>
    <property type="molecule type" value="Genomic_DNA"/>
</dbReference>
<comment type="caution">
    <text evidence="3">The sequence shown here is derived from an EMBL/GenBank/DDBJ whole genome shotgun (WGS) entry which is preliminary data.</text>
</comment>
<gene>
    <name evidence="3" type="ORF">BSOLF_0480</name>
</gene>
<feature type="transmembrane region" description="Helical" evidence="2">
    <location>
        <begin position="42"/>
        <end position="64"/>
    </location>
</feature>
<keyword evidence="2" id="KW-1133">Transmembrane helix</keyword>
<feature type="region of interest" description="Disordered" evidence="1">
    <location>
        <begin position="167"/>
        <end position="196"/>
    </location>
</feature>
<dbReference type="AlphaFoldDB" id="A0A2R6Y0V7"/>
<evidence type="ECO:0000313" key="4">
    <source>
        <dbReference type="Proteomes" id="UP000244338"/>
    </source>
</evidence>
<feature type="transmembrane region" description="Helical" evidence="2">
    <location>
        <begin position="203"/>
        <end position="221"/>
    </location>
</feature>
<feature type="transmembrane region" description="Helical" evidence="2">
    <location>
        <begin position="132"/>
        <end position="156"/>
    </location>
</feature>
<evidence type="ECO:0000256" key="1">
    <source>
        <dbReference type="SAM" id="MobiDB-lite"/>
    </source>
</evidence>
<keyword evidence="2" id="KW-0472">Membrane</keyword>
<keyword evidence="2" id="KW-0812">Transmembrane</keyword>